<dbReference type="Proteomes" id="UP000189981">
    <property type="component" value="Unassembled WGS sequence"/>
</dbReference>
<feature type="compositionally biased region" description="Low complexity" evidence="1">
    <location>
        <begin position="957"/>
        <end position="980"/>
    </location>
</feature>
<dbReference type="STRING" id="572036.SAMN05661099_2430"/>
<feature type="compositionally biased region" description="Basic and acidic residues" evidence="1">
    <location>
        <begin position="1058"/>
        <end position="1077"/>
    </location>
</feature>
<proteinExistence type="predicted"/>
<keyword evidence="2" id="KW-1133">Transmembrane helix</keyword>
<evidence type="ECO:0000256" key="2">
    <source>
        <dbReference type="SAM" id="Phobius"/>
    </source>
</evidence>
<reference evidence="4" key="1">
    <citation type="submission" date="2017-02" db="EMBL/GenBank/DDBJ databases">
        <authorList>
            <person name="Varghese N."/>
            <person name="Submissions S."/>
        </authorList>
    </citation>
    <scope>NUCLEOTIDE SEQUENCE [LARGE SCALE GENOMIC DNA]</scope>
    <source>
        <strain evidence="4">DSM 22385</strain>
    </source>
</reference>
<keyword evidence="4" id="KW-1185">Reference proteome</keyword>
<evidence type="ECO:0000313" key="4">
    <source>
        <dbReference type="Proteomes" id="UP000189981"/>
    </source>
</evidence>
<dbReference type="AlphaFoldDB" id="A0A1T5DLX9"/>
<feature type="compositionally biased region" description="Low complexity" evidence="1">
    <location>
        <begin position="933"/>
        <end position="944"/>
    </location>
</feature>
<keyword evidence="2" id="KW-0812">Transmembrane</keyword>
<name>A0A1T5DLX9_9SPHI</name>
<dbReference type="OrthoDB" id="9812498at2"/>
<feature type="region of interest" description="Disordered" evidence="1">
    <location>
        <begin position="720"/>
        <end position="794"/>
    </location>
</feature>
<gene>
    <name evidence="3" type="ORF">SAMN05661099_2430</name>
</gene>
<dbReference type="RefSeq" id="WP_079702936.1">
    <property type="nucleotide sequence ID" value="NZ_FUYR01000002.1"/>
</dbReference>
<feature type="compositionally biased region" description="Basic and acidic residues" evidence="1">
    <location>
        <begin position="720"/>
        <end position="780"/>
    </location>
</feature>
<organism evidence="3 4">
    <name type="scientific">Daejeonella lutea</name>
    <dbReference type="NCBI Taxonomy" id="572036"/>
    <lineage>
        <taxon>Bacteria</taxon>
        <taxon>Pseudomonadati</taxon>
        <taxon>Bacteroidota</taxon>
        <taxon>Sphingobacteriia</taxon>
        <taxon>Sphingobacteriales</taxon>
        <taxon>Sphingobacteriaceae</taxon>
        <taxon>Daejeonella</taxon>
    </lineage>
</organism>
<keyword evidence="2" id="KW-0472">Membrane</keyword>
<feature type="transmembrane region" description="Helical" evidence="2">
    <location>
        <begin position="163"/>
        <end position="182"/>
    </location>
</feature>
<accession>A0A1T5DLX9</accession>
<feature type="transmembrane region" description="Helical" evidence="2">
    <location>
        <begin position="30"/>
        <end position="51"/>
    </location>
</feature>
<feature type="region of interest" description="Disordered" evidence="1">
    <location>
        <begin position="916"/>
        <end position="994"/>
    </location>
</feature>
<evidence type="ECO:0008006" key="5">
    <source>
        <dbReference type="Google" id="ProtNLM"/>
    </source>
</evidence>
<evidence type="ECO:0000256" key="1">
    <source>
        <dbReference type="SAM" id="MobiDB-lite"/>
    </source>
</evidence>
<evidence type="ECO:0000313" key="3">
    <source>
        <dbReference type="EMBL" id="SKB72714.1"/>
    </source>
</evidence>
<feature type="region of interest" description="Disordered" evidence="1">
    <location>
        <begin position="680"/>
        <end position="705"/>
    </location>
</feature>
<feature type="region of interest" description="Disordered" evidence="1">
    <location>
        <begin position="1058"/>
        <end position="1082"/>
    </location>
</feature>
<feature type="transmembrane region" description="Helical" evidence="2">
    <location>
        <begin position="63"/>
        <end position="86"/>
    </location>
</feature>
<protein>
    <recommendedName>
        <fullName evidence="5">DUF4175 family protein</fullName>
    </recommendedName>
</protein>
<dbReference type="EMBL" id="FUYR01000002">
    <property type="protein sequence ID" value="SKB72714.1"/>
    <property type="molecule type" value="Genomic_DNA"/>
</dbReference>
<sequence>MSKSADNYAYLIQKIDGFIRKYYLNRVVKGSIFMAASFFAAFILVTVAEYYWRFDPLVRTLLFYTFILGTLTILITYIIIPLLSYFRLGKTISHEQASDIIGDHFHPVKDKLLNTLQLKKLSDASPGQRALIDASIDQKIAELRPVPFSSAVHIQDNRKYIKYALVPMAAIIVVFFAAPSILSESTDRLLHYNKRFIKKAPFNFELVNDNLSAIQGDDYTLKIKLTGNEIPAEIYLEDGANTFKLDKESIVRFNHTFKNLQKTKTIRLTAGEFSSEDYVLKVKERPTLLNFDVFLEYPSYLNKNNERLQNSGDLSVPEGTRINWKFNARSSDHLNVKMDRQSFSIRATDKGIFNFSYRAMKNLTYNIRPVSKDVVTSDSVSYQVRVIPDLMPVIDVTERPDSVNAKVLYFVGQVNDDHGFSKLNFNYKVLPAGGATATAKPEIRTVSFDRNALQSNFFHIWNVNDAKANPGDQIEYYFEIFDNDGVNGAKASRSAIRTFKVASEREIEKKLEANSEQIKEKMEQAIRKSSQVEKEAKRLNQDLLNKKSLTYEEKKQVEALLQKQKELEELVKEIQKENKQNLFEQNENKEQNEKILEKQKQIEDLFNNVLDEKTREILKNIEKLLEKNNKALTQEEISKMQLDNKSLQKELDRILELYKQLEFDQKLTESIDKLKELSKKQEELSKKTLDKSSENEKLKSEQKELKEDFKELKEDLKELEKKNQELDQKNEFNNPEKEQEKVDQEQQKSAENLDKKDEKKAAENQKEAAEQMEQLSKKLEAMQQESEEEENEVNTKALREILDNLITSSFDQEKTMQTVRGINTSDPSYVLQTQKQRDIKDNLKMIEDSLYALSKKVPQIQSVVNKEIQAINFNVGKAIESLGERRTAEANRNQQFAMTSINNLALMLNEALDQMQQAQQNGKPGSKGKKKQSLSQLSKMQEQLNKNMQKAREEMQKQAGQQKPGQQPGQQPGKQAQQPGQGQGQGMSEQLARMAREQQMIRQAMQEINRMENKDGKKGLGNLDQLMKEMEQTETDLVNKKIQQETLNRQQEILSKLLEADKAEREREQDEKRESKEGLTPAPDYKIILQEYQKIKQKETDLLKTVPPSLNSFYKIKVGDYFKYLNSGYK</sequence>